<protein>
    <submittedName>
        <fullName evidence="2">Uncharacterized protein</fullName>
    </submittedName>
</protein>
<dbReference type="Proteomes" id="UP000199147">
    <property type="component" value="Unassembled WGS sequence"/>
</dbReference>
<keyword evidence="3" id="KW-1185">Reference proteome</keyword>
<reference evidence="3" key="1">
    <citation type="submission" date="2015-07" db="EMBL/GenBank/DDBJ databases">
        <authorList>
            <person name="Urmite Genomes"/>
        </authorList>
    </citation>
    <scope>NUCLEOTIDE SEQUENCE [LARGE SCALE GENOMIC DNA]</scope>
    <source>
        <strain evidence="3">type strain: ATCC 49404</strain>
    </source>
</reference>
<evidence type="ECO:0000313" key="2">
    <source>
        <dbReference type="EMBL" id="CRZ14800.1"/>
    </source>
</evidence>
<dbReference type="STRING" id="146018.BN2156_01655"/>
<accession>A0A0H5RL19</accession>
<organism evidence="2 3">
    <name type="scientific">Mycolicibacterium neworleansense</name>
    <dbReference type="NCBI Taxonomy" id="146018"/>
    <lineage>
        <taxon>Bacteria</taxon>
        <taxon>Bacillati</taxon>
        <taxon>Actinomycetota</taxon>
        <taxon>Actinomycetes</taxon>
        <taxon>Mycobacteriales</taxon>
        <taxon>Mycobacteriaceae</taxon>
        <taxon>Mycolicibacterium</taxon>
    </lineage>
</organism>
<evidence type="ECO:0000256" key="1">
    <source>
        <dbReference type="SAM" id="MobiDB-lite"/>
    </source>
</evidence>
<sequence length="461" mass="50319" precursor="true">MSLTLADVERWNSGDVREVSTALDATSTSMDGVKEGLRDLPILGTWSGQAADAANDSLDKLGAYLSSHVAARQEASKIISKSADEIDGLKSFLQNVQEMARGKFDINLETGTVTPLTDDVNQDDLDYITTTLKQLLASAEMIDRELAHGLNLLDGTDEPGNPPTVPINQNDERSRNQIEAFKRVYGREPVTANDWRMAAGLDPHSYNPKNHGKPARIVAGRFTPQPGKGVVRSNWFIPAAEVQNLPKDLQDLADLRLLPKNFGDNRGPSATIDPEHSRVSLFVDYENGIVAVRQNPTTTVDGARGGADTAPPQVHVVEAPDGRMTIDYNTWDAYEFSGAVALDMTVHGRITLDPLDNGTVNLGGNTMIYPSMETYQYREGIPPEVLQWTPANSGSDLGPATSLIREHWIGDASLPPVRPGIPDWRWQLENAIPFAPDPFTQHTTKLTDPSEGLIPKVSEGR</sequence>
<evidence type="ECO:0000313" key="3">
    <source>
        <dbReference type="Proteomes" id="UP000199147"/>
    </source>
</evidence>
<dbReference type="OrthoDB" id="4509678at2"/>
<proteinExistence type="predicted"/>
<dbReference type="EMBL" id="CWKH01000001">
    <property type="protein sequence ID" value="CRZ14800.1"/>
    <property type="molecule type" value="Genomic_DNA"/>
</dbReference>
<name>A0A0H5RL19_9MYCO</name>
<dbReference type="RefSeq" id="WP_090512230.1">
    <property type="nucleotide sequence ID" value="NZ_CWKH01000001.1"/>
</dbReference>
<feature type="region of interest" description="Disordered" evidence="1">
    <location>
        <begin position="440"/>
        <end position="461"/>
    </location>
</feature>
<dbReference type="AlphaFoldDB" id="A0A0H5RL19"/>
<gene>
    <name evidence="2" type="ORF">BN2156_01655</name>
</gene>